<proteinExistence type="predicted"/>
<comment type="subcellular location">
    <subcellularLocation>
        <location evidence="1">Membrane</location>
        <topology evidence="1">Multi-pass membrane protein</topology>
    </subcellularLocation>
</comment>
<dbReference type="Gene3D" id="1.20.1530.20">
    <property type="match status" value="1"/>
</dbReference>
<organism evidence="6 7">
    <name type="scientific">Ahrensia marina</name>
    <dbReference type="NCBI Taxonomy" id="1514904"/>
    <lineage>
        <taxon>Bacteria</taxon>
        <taxon>Pseudomonadati</taxon>
        <taxon>Pseudomonadota</taxon>
        <taxon>Alphaproteobacteria</taxon>
        <taxon>Hyphomicrobiales</taxon>
        <taxon>Ahrensiaceae</taxon>
        <taxon>Ahrensia</taxon>
    </lineage>
</organism>
<gene>
    <name evidence="6" type="ORF">SU32_05400</name>
</gene>
<evidence type="ECO:0000256" key="5">
    <source>
        <dbReference type="SAM" id="Phobius"/>
    </source>
</evidence>
<dbReference type="OrthoDB" id="9806785at2"/>
<dbReference type="RefSeq" id="WP_053998513.1">
    <property type="nucleotide sequence ID" value="NZ_JXMU01000007.1"/>
</dbReference>
<sequence>MDILVSVVLPLGLAFIMFSLGVGLTVDDFVRVGKQPIAFLVGAFNQIVLLPIATYFLVIGFGISGEIAVGFMILAACPGGVTSNIITRMAKGDVALSVSLTAVISLASMITVPVILGIALNRFMGESAPQINIVFAAMTVFALTVVPIVIGMMLKSKFPAAMMRSEPVLSKIAIALFVIIIAAAIAANWTLFVENAQLLGPALVTLLMVLTALGYFVPRLLGRSRHEAKTVSIETGVQNGTLGIAIAAIIVGGGSGFSPYALPSAVYGIAMYLIILPVIFVYRRMD</sequence>
<dbReference type="Pfam" id="PF01758">
    <property type="entry name" value="SBF"/>
    <property type="match status" value="1"/>
</dbReference>
<dbReference type="PATRIC" id="fig|1514904.3.peg.3106"/>
<dbReference type="InterPro" id="IPR004710">
    <property type="entry name" value="Bilac:Na_transpt"/>
</dbReference>
<evidence type="ECO:0000256" key="1">
    <source>
        <dbReference type="ARBA" id="ARBA00004141"/>
    </source>
</evidence>
<feature type="transmembrane region" description="Helical" evidence="5">
    <location>
        <begin position="198"/>
        <end position="218"/>
    </location>
</feature>
<feature type="transmembrane region" description="Helical" evidence="5">
    <location>
        <begin position="38"/>
        <end position="61"/>
    </location>
</feature>
<dbReference type="EMBL" id="JXMU01000007">
    <property type="protein sequence ID" value="KPB01977.1"/>
    <property type="molecule type" value="Genomic_DNA"/>
</dbReference>
<feature type="transmembrane region" description="Helical" evidence="5">
    <location>
        <begin position="172"/>
        <end position="192"/>
    </location>
</feature>
<feature type="transmembrane region" description="Helical" evidence="5">
    <location>
        <begin position="264"/>
        <end position="282"/>
    </location>
</feature>
<dbReference type="PANTHER" id="PTHR10361:SF24">
    <property type="entry name" value="P3 PROTEIN"/>
    <property type="match status" value="1"/>
</dbReference>
<feature type="transmembrane region" description="Helical" evidence="5">
    <location>
        <begin position="131"/>
        <end position="151"/>
    </location>
</feature>
<dbReference type="InterPro" id="IPR038770">
    <property type="entry name" value="Na+/solute_symporter_sf"/>
</dbReference>
<evidence type="ECO:0000256" key="3">
    <source>
        <dbReference type="ARBA" id="ARBA00022989"/>
    </source>
</evidence>
<reference evidence="6 7" key="1">
    <citation type="submission" date="2015-01" db="EMBL/GenBank/DDBJ databases">
        <title>Ahrensia donghaiensis sp. nov., a novel dimethylsulphoniopropionate-cleavage bacterium isolated from seawater and emended descriptions of the genus Ahrensia and Ahrensia kielensis.</title>
        <authorList>
            <person name="Liu J."/>
        </authorList>
    </citation>
    <scope>NUCLEOTIDE SEQUENCE [LARGE SCALE GENOMIC DNA]</scope>
    <source>
        <strain evidence="6 7">LZD062</strain>
    </source>
</reference>
<evidence type="ECO:0000256" key="4">
    <source>
        <dbReference type="ARBA" id="ARBA00023136"/>
    </source>
</evidence>
<evidence type="ECO:0000256" key="2">
    <source>
        <dbReference type="ARBA" id="ARBA00022692"/>
    </source>
</evidence>
<evidence type="ECO:0000313" key="7">
    <source>
        <dbReference type="Proteomes" id="UP000038011"/>
    </source>
</evidence>
<feature type="transmembrane region" description="Helical" evidence="5">
    <location>
        <begin position="6"/>
        <end position="26"/>
    </location>
</feature>
<feature type="transmembrane region" description="Helical" evidence="5">
    <location>
        <begin position="67"/>
        <end position="87"/>
    </location>
</feature>
<comment type="caution">
    <text evidence="6">The sequence shown here is derived from an EMBL/GenBank/DDBJ whole genome shotgun (WGS) entry which is preliminary data.</text>
</comment>
<keyword evidence="2 5" id="KW-0812">Transmembrane</keyword>
<keyword evidence="7" id="KW-1185">Reference proteome</keyword>
<accession>A0A0M9GNE1</accession>
<dbReference type="Proteomes" id="UP000038011">
    <property type="component" value="Unassembled WGS sequence"/>
</dbReference>
<dbReference type="AlphaFoldDB" id="A0A0M9GNE1"/>
<dbReference type="PANTHER" id="PTHR10361">
    <property type="entry name" value="SODIUM-BILE ACID COTRANSPORTER"/>
    <property type="match status" value="1"/>
</dbReference>
<protein>
    <submittedName>
        <fullName evidence="6">Bile acid:sodium symporter</fullName>
    </submittedName>
</protein>
<feature type="transmembrane region" description="Helical" evidence="5">
    <location>
        <begin position="239"/>
        <end position="258"/>
    </location>
</feature>
<keyword evidence="4 5" id="KW-0472">Membrane</keyword>
<dbReference type="InterPro" id="IPR002657">
    <property type="entry name" value="BilAc:Na_symport/Acr3"/>
</dbReference>
<dbReference type="STRING" id="1514904.SU32_05400"/>
<evidence type="ECO:0000313" key="6">
    <source>
        <dbReference type="EMBL" id="KPB01977.1"/>
    </source>
</evidence>
<feature type="transmembrane region" description="Helical" evidence="5">
    <location>
        <begin position="94"/>
        <end position="119"/>
    </location>
</feature>
<name>A0A0M9GNE1_9HYPH</name>
<dbReference type="GO" id="GO:0016020">
    <property type="term" value="C:membrane"/>
    <property type="evidence" value="ECO:0007669"/>
    <property type="project" value="UniProtKB-SubCell"/>
</dbReference>
<keyword evidence="3 5" id="KW-1133">Transmembrane helix</keyword>